<keyword evidence="4 6" id="KW-0862">Zinc</keyword>
<accession>A0AAD7PF30</accession>
<dbReference type="InterPro" id="IPR006564">
    <property type="entry name" value="Znf_PMZ"/>
</dbReference>
<dbReference type="Pfam" id="PF04434">
    <property type="entry name" value="SWIM"/>
    <property type="match status" value="1"/>
</dbReference>
<dbReference type="PROSITE" id="PS50966">
    <property type="entry name" value="ZF_SWIM"/>
    <property type="match status" value="1"/>
</dbReference>
<evidence type="ECO:0000313" key="8">
    <source>
        <dbReference type="EMBL" id="KAJ7953263.1"/>
    </source>
</evidence>
<dbReference type="Proteomes" id="UP001163823">
    <property type="component" value="Chromosome 10"/>
</dbReference>
<comment type="caution">
    <text evidence="8">The sequence shown here is derived from an EMBL/GenBank/DDBJ whole genome shotgun (WGS) entry which is preliminary data.</text>
</comment>
<keyword evidence="3 5" id="KW-0863">Zinc-finger</keyword>
<comment type="similarity">
    <text evidence="1 6">Belongs to the FHY3/FAR1 family.</text>
</comment>
<evidence type="ECO:0000256" key="6">
    <source>
        <dbReference type="RuleBase" id="RU367018"/>
    </source>
</evidence>
<dbReference type="PANTHER" id="PTHR31669:SF293">
    <property type="entry name" value="PROTEIN FAR1-RELATED SEQUENCE"/>
    <property type="match status" value="1"/>
</dbReference>
<dbReference type="InterPro" id="IPR031052">
    <property type="entry name" value="FHY3/FAR1"/>
</dbReference>
<keyword evidence="9" id="KW-1185">Reference proteome</keyword>
<protein>
    <recommendedName>
        <fullName evidence="6">Protein FAR1-RELATED SEQUENCE</fullName>
    </recommendedName>
</protein>
<dbReference type="KEGG" id="qsa:O6P43_024991"/>
<keyword evidence="6" id="KW-0539">Nucleus</keyword>
<comment type="subcellular location">
    <subcellularLocation>
        <location evidence="6">Nucleus</location>
    </subcellularLocation>
</comment>
<evidence type="ECO:0000313" key="9">
    <source>
        <dbReference type="Proteomes" id="UP001163823"/>
    </source>
</evidence>
<evidence type="ECO:0000256" key="5">
    <source>
        <dbReference type="PROSITE-ProRule" id="PRU00325"/>
    </source>
</evidence>
<reference evidence="8" key="1">
    <citation type="journal article" date="2023" name="Science">
        <title>Elucidation of the pathway for biosynthesis of saponin adjuvants from the soapbark tree.</title>
        <authorList>
            <person name="Reed J."/>
            <person name="Orme A."/>
            <person name="El-Demerdash A."/>
            <person name="Owen C."/>
            <person name="Martin L.B.B."/>
            <person name="Misra R.C."/>
            <person name="Kikuchi S."/>
            <person name="Rejzek M."/>
            <person name="Martin A.C."/>
            <person name="Harkess A."/>
            <person name="Leebens-Mack J."/>
            <person name="Louveau T."/>
            <person name="Stephenson M.J."/>
            <person name="Osbourn A."/>
        </authorList>
    </citation>
    <scope>NUCLEOTIDE SEQUENCE</scope>
    <source>
        <strain evidence="8">S10</strain>
    </source>
</reference>
<organism evidence="8 9">
    <name type="scientific">Quillaja saponaria</name>
    <name type="common">Soap bark tree</name>
    <dbReference type="NCBI Taxonomy" id="32244"/>
    <lineage>
        <taxon>Eukaryota</taxon>
        <taxon>Viridiplantae</taxon>
        <taxon>Streptophyta</taxon>
        <taxon>Embryophyta</taxon>
        <taxon>Tracheophyta</taxon>
        <taxon>Spermatophyta</taxon>
        <taxon>Magnoliopsida</taxon>
        <taxon>eudicotyledons</taxon>
        <taxon>Gunneridae</taxon>
        <taxon>Pentapetalae</taxon>
        <taxon>rosids</taxon>
        <taxon>fabids</taxon>
        <taxon>Fabales</taxon>
        <taxon>Quillajaceae</taxon>
        <taxon>Quillaja</taxon>
    </lineage>
</organism>
<evidence type="ECO:0000259" key="7">
    <source>
        <dbReference type="PROSITE" id="PS50966"/>
    </source>
</evidence>
<name>A0AAD7PF30_QUISA</name>
<sequence>MRSSVLEGHILCRNDHNTSSDSINSYFDGYINASTTLQLFVKQYEMAVESRYEKEVKADYDMINTAPVLKTPSHMGKLAAGVYTRRLFMKFQEELVETLSFLGTKVEEEGTITRFQVAKFGKSHRTYLVEFDICQMKATCNCLLFQFSGLLCRHILTVFRWQMFVLYHLFIF</sequence>
<evidence type="ECO:0000256" key="3">
    <source>
        <dbReference type="ARBA" id="ARBA00022771"/>
    </source>
</evidence>
<dbReference type="SMART" id="SM00575">
    <property type="entry name" value="ZnF_PMZ"/>
    <property type="match status" value="1"/>
</dbReference>
<evidence type="ECO:0000256" key="4">
    <source>
        <dbReference type="ARBA" id="ARBA00022833"/>
    </source>
</evidence>
<dbReference type="GO" id="GO:0005634">
    <property type="term" value="C:nucleus"/>
    <property type="evidence" value="ECO:0007669"/>
    <property type="project" value="UniProtKB-SubCell"/>
</dbReference>
<evidence type="ECO:0000256" key="1">
    <source>
        <dbReference type="ARBA" id="ARBA00005889"/>
    </source>
</evidence>
<dbReference type="InterPro" id="IPR007527">
    <property type="entry name" value="Znf_SWIM"/>
</dbReference>
<dbReference type="GO" id="GO:0008270">
    <property type="term" value="F:zinc ion binding"/>
    <property type="evidence" value="ECO:0007669"/>
    <property type="project" value="UniProtKB-UniRule"/>
</dbReference>
<gene>
    <name evidence="8" type="ORF">O6P43_024991</name>
</gene>
<keyword evidence="2 6" id="KW-0479">Metal-binding</keyword>
<dbReference type="AlphaFoldDB" id="A0AAD7PF30"/>
<dbReference type="PANTHER" id="PTHR31669">
    <property type="entry name" value="PROTEIN FAR1-RELATED SEQUENCE 10-RELATED"/>
    <property type="match status" value="1"/>
</dbReference>
<proteinExistence type="inferred from homology"/>
<evidence type="ECO:0000256" key="2">
    <source>
        <dbReference type="ARBA" id="ARBA00022723"/>
    </source>
</evidence>
<feature type="domain" description="SWIM-type" evidence="7">
    <location>
        <begin position="127"/>
        <end position="163"/>
    </location>
</feature>
<comment type="function">
    <text evidence="6">Putative transcription activator involved in regulating light control of development.</text>
</comment>
<dbReference type="GO" id="GO:0006355">
    <property type="term" value="P:regulation of DNA-templated transcription"/>
    <property type="evidence" value="ECO:0007669"/>
    <property type="project" value="UniProtKB-UniRule"/>
</dbReference>
<dbReference type="EMBL" id="JARAOO010000010">
    <property type="protein sequence ID" value="KAJ7953263.1"/>
    <property type="molecule type" value="Genomic_DNA"/>
</dbReference>